<reference evidence="1" key="1">
    <citation type="submission" date="2020-03" db="EMBL/GenBank/DDBJ databases">
        <title>The deep terrestrial virosphere.</title>
        <authorList>
            <person name="Holmfeldt K."/>
            <person name="Nilsson E."/>
            <person name="Simone D."/>
            <person name="Lopez-Fernandez M."/>
            <person name="Wu X."/>
            <person name="de Brujin I."/>
            <person name="Lundin D."/>
            <person name="Andersson A."/>
            <person name="Bertilsson S."/>
            <person name="Dopson M."/>
        </authorList>
    </citation>
    <scope>NUCLEOTIDE SEQUENCE</scope>
    <source>
        <strain evidence="2">MM415A03156</strain>
        <strain evidence="3">MM415B03512</strain>
        <strain evidence="1">TM448A06110</strain>
        <strain evidence="4">TM448B03474</strain>
    </source>
</reference>
<organism evidence="1">
    <name type="scientific">viral metagenome</name>
    <dbReference type="NCBI Taxonomy" id="1070528"/>
    <lineage>
        <taxon>unclassified sequences</taxon>
        <taxon>metagenomes</taxon>
        <taxon>organismal metagenomes</taxon>
    </lineage>
</organism>
<dbReference type="EMBL" id="MT145017">
    <property type="protein sequence ID" value="QJI02632.1"/>
    <property type="molecule type" value="Genomic_DNA"/>
</dbReference>
<evidence type="ECO:0000313" key="3">
    <source>
        <dbReference type="EMBL" id="QJA90939.1"/>
    </source>
</evidence>
<protein>
    <submittedName>
        <fullName evidence="1">Uncharacterized protein</fullName>
    </submittedName>
</protein>
<name>A0A6H2A3V8_9ZZZZ</name>
<accession>A0A6H2A3V8</accession>
<dbReference type="EMBL" id="MT141877">
    <property type="protein sequence ID" value="QJA71501.1"/>
    <property type="molecule type" value="Genomic_DNA"/>
</dbReference>
<evidence type="ECO:0000313" key="2">
    <source>
        <dbReference type="EMBL" id="QJA71501.1"/>
    </source>
</evidence>
<dbReference type="AlphaFoldDB" id="A0A6H2A3V8"/>
<sequence length="65" mass="7258">MNKIIIPLPADIPRPRDVHSYDQSGELMGIQNVSDWPDEEVKQLVLAIQKRGDGSYAALKERSAP</sequence>
<evidence type="ECO:0000313" key="4">
    <source>
        <dbReference type="EMBL" id="QJI02632.1"/>
    </source>
</evidence>
<gene>
    <name evidence="2" type="ORF">MM415A03156_0016</name>
    <name evidence="3" type="ORF">MM415B03512_0014</name>
    <name evidence="1" type="ORF">TM448A06110_0003</name>
    <name evidence="4" type="ORF">TM448B03474_0015</name>
</gene>
<dbReference type="EMBL" id="MT142949">
    <property type="protein sequence ID" value="QJA90939.1"/>
    <property type="molecule type" value="Genomic_DNA"/>
</dbReference>
<dbReference type="EMBL" id="MT144547">
    <property type="protein sequence ID" value="QJA54883.1"/>
    <property type="molecule type" value="Genomic_DNA"/>
</dbReference>
<proteinExistence type="predicted"/>
<evidence type="ECO:0000313" key="1">
    <source>
        <dbReference type="EMBL" id="QJA54883.1"/>
    </source>
</evidence>